<evidence type="ECO:0000256" key="2">
    <source>
        <dbReference type="SAM" id="Phobius"/>
    </source>
</evidence>
<sequence>MDDNKIINDNKFLLKAKSNQPKKSLHSTKSIHSTKSLHSIKSSHSTKSIHSTKSLHSIKSSHSTKSIHSTKSLNSIKSSHSTKSKKSIKSLKNKIVSKVKNSINKIRKNRVYKEVIIDEEKMAYINNTEFPPNILHSKRRFSDELYFSFLMIAIIITLSIALYAFLFGNIYRIQYSTDSEGNICGYEGKSDKKALNLVISSNFMSYECFENCNNKIIIYDNNKYIDGIPIDYRELQYYENCILDGKCFLRLPSKQKLNRCVPIINEENLKQLKLYFEKGKIKLDQEELKHLFEITDFIEKICFYTLNYRYTYIKCALLCIGITYLFLIIIVYLPRVAIYSIFTITLTTFLSVSIGLWYLYVTSDTSINGIWLNTSIKWINIILRYPSVLLML</sequence>
<evidence type="ECO:0000313" key="3">
    <source>
        <dbReference type="EMBL" id="ORX65051.1"/>
    </source>
</evidence>
<keyword evidence="4" id="KW-1185">Reference proteome</keyword>
<dbReference type="Proteomes" id="UP000193944">
    <property type="component" value="Unassembled WGS sequence"/>
</dbReference>
<comment type="caution">
    <text evidence="3">The sequence shown here is derived from an EMBL/GenBank/DDBJ whole genome shotgun (WGS) entry which is preliminary data.</text>
</comment>
<evidence type="ECO:0000256" key="1">
    <source>
        <dbReference type="SAM" id="MobiDB-lite"/>
    </source>
</evidence>
<reference evidence="3 4" key="2">
    <citation type="submission" date="2016-08" db="EMBL/GenBank/DDBJ databases">
        <title>Pervasive Adenine N6-methylation of Active Genes in Fungi.</title>
        <authorList>
            <consortium name="DOE Joint Genome Institute"/>
            <person name="Mondo S.J."/>
            <person name="Dannebaum R.O."/>
            <person name="Kuo R.C."/>
            <person name="Labutti K."/>
            <person name="Haridas S."/>
            <person name="Kuo A."/>
            <person name="Salamov A."/>
            <person name="Ahrendt S.R."/>
            <person name="Lipzen A."/>
            <person name="Sullivan W."/>
            <person name="Andreopoulos W.B."/>
            <person name="Clum A."/>
            <person name="Lindquist E."/>
            <person name="Daum C."/>
            <person name="Ramamoorthy G.K."/>
            <person name="Gryganskyi A."/>
            <person name="Culley D."/>
            <person name="Magnuson J.K."/>
            <person name="James T.Y."/>
            <person name="O'Malley M.A."/>
            <person name="Stajich J.E."/>
            <person name="Spatafora J.W."/>
            <person name="Visel A."/>
            <person name="Grigoriev I.V."/>
        </authorList>
    </citation>
    <scope>NUCLEOTIDE SEQUENCE [LARGE SCALE GENOMIC DNA]</scope>
    <source>
        <strain evidence="3 4">S4</strain>
    </source>
</reference>
<keyword evidence="2" id="KW-1133">Transmembrane helix</keyword>
<feature type="region of interest" description="Disordered" evidence="1">
    <location>
        <begin position="15"/>
        <end position="84"/>
    </location>
</feature>
<name>A0A1Y1VUT1_9FUNG</name>
<dbReference type="OrthoDB" id="10679297at2759"/>
<feature type="non-terminal residue" evidence="3">
    <location>
        <position position="392"/>
    </location>
</feature>
<evidence type="ECO:0000313" key="4">
    <source>
        <dbReference type="Proteomes" id="UP000193944"/>
    </source>
</evidence>
<gene>
    <name evidence="3" type="ORF">BCR32DRAFT_272851</name>
</gene>
<reference evidence="3 4" key="1">
    <citation type="submission" date="2016-08" db="EMBL/GenBank/DDBJ databases">
        <title>A Parts List for Fungal Cellulosomes Revealed by Comparative Genomics.</title>
        <authorList>
            <consortium name="DOE Joint Genome Institute"/>
            <person name="Haitjema C.H."/>
            <person name="Gilmore S.P."/>
            <person name="Henske J.K."/>
            <person name="Solomon K.V."/>
            <person name="De Groot R."/>
            <person name="Kuo A."/>
            <person name="Mondo S.J."/>
            <person name="Salamov A.A."/>
            <person name="Labutti K."/>
            <person name="Zhao Z."/>
            <person name="Chiniquy J."/>
            <person name="Barry K."/>
            <person name="Brewer H.M."/>
            <person name="Purvine S.O."/>
            <person name="Wright A.T."/>
            <person name="Boxma B."/>
            <person name="Van Alen T."/>
            <person name="Hackstein J.H."/>
            <person name="Baker S.E."/>
            <person name="Grigoriev I.V."/>
            <person name="O'Malley M.A."/>
        </authorList>
    </citation>
    <scope>NUCLEOTIDE SEQUENCE [LARGE SCALE GENOMIC DNA]</scope>
    <source>
        <strain evidence="3 4">S4</strain>
    </source>
</reference>
<keyword evidence="2" id="KW-0812">Transmembrane</keyword>
<protein>
    <submittedName>
        <fullName evidence="3">Uncharacterized protein</fullName>
    </submittedName>
</protein>
<feature type="transmembrane region" description="Helical" evidence="2">
    <location>
        <begin position="145"/>
        <end position="166"/>
    </location>
</feature>
<accession>A0A1Y1VUT1</accession>
<feature type="compositionally biased region" description="Low complexity" evidence="1">
    <location>
        <begin position="27"/>
        <end position="79"/>
    </location>
</feature>
<organism evidence="3 4">
    <name type="scientific">Anaeromyces robustus</name>
    <dbReference type="NCBI Taxonomy" id="1754192"/>
    <lineage>
        <taxon>Eukaryota</taxon>
        <taxon>Fungi</taxon>
        <taxon>Fungi incertae sedis</taxon>
        <taxon>Chytridiomycota</taxon>
        <taxon>Chytridiomycota incertae sedis</taxon>
        <taxon>Neocallimastigomycetes</taxon>
        <taxon>Neocallimastigales</taxon>
        <taxon>Neocallimastigaceae</taxon>
        <taxon>Anaeromyces</taxon>
    </lineage>
</organism>
<feature type="transmembrane region" description="Helical" evidence="2">
    <location>
        <begin position="315"/>
        <end position="333"/>
    </location>
</feature>
<dbReference type="EMBL" id="MCFG01000481">
    <property type="protein sequence ID" value="ORX65051.1"/>
    <property type="molecule type" value="Genomic_DNA"/>
</dbReference>
<feature type="transmembrane region" description="Helical" evidence="2">
    <location>
        <begin position="339"/>
        <end position="360"/>
    </location>
</feature>
<proteinExistence type="predicted"/>
<dbReference type="AlphaFoldDB" id="A0A1Y1VUT1"/>
<keyword evidence="2" id="KW-0472">Membrane</keyword>